<dbReference type="InterPro" id="IPR001128">
    <property type="entry name" value="Cyt_P450"/>
</dbReference>
<evidence type="ECO:0000256" key="4">
    <source>
        <dbReference type="ARBA" id="ARBA00022723"/>
    </source>
</evidence>
<keyword evidence="5" id="KW-0925">Oxylipin biosynthesis</keyword>
<dbReference type="PANTHER" id="PTHR24286">
    <property type="entry name" value="CYTOCHROME P450 26"/>
    <property type="match status" value="1"/>
</dbReference>
<dbReference type="Gene3D" id="1.10.630.10">
    <property type="entry name" value="Cytochrome P450"/>
    <property type="match status" value="1"/>
</dbReference>
<gene>
    <name evidence="12" type="primary">A02p039050.1_BraROA</name>
    <name evidence="12" type="ORF">IGI04_007250</name>
</gene>
<dbReference type="EMBL" id="JADBGQ010000002">
    <property type="protein sequence ID" value="KAG5410931.1"/>
    <property type="molecule type" value="Genomic_DNA"/>
</dbReference>
<evidence type="ECO:0008006" key="14">
    <source>
        <dbReference type="Google" id="ProtNLM"/>
    </source>
</evidence>
<comment type="caution">
    <text evidence="12">The sequence shown here is derived from an EMBL/GenBank/DDBJ whole genome shotgun (WGS) entry which is preliminary data.</text>
</comment>
<keyword evidence="7" id="KW-0408">Iron</keyword>
<keyword evidence="8" id="KW-0443">Lipid metabolism</keyword>
<evidence type="ECO:0000256" key="9">
    <source>
        <dbReference type="ARBA" id="ARBA00023160"/>
    </source>
</evidence>
<protein>
    <recommendedName>
        <fullName evidence="14">Allene oxide synthase</fullName>
    </recommendedName>
</protein>
<keyword evidence="10" id="KW-0456">Lyase</keyword>
<dbReference type="CDD" id="cd11071">
    <property type="entry name" value="CYP74"/>
    <property type="match status" value="1"/>
</dbReference>
<evidence type="ECO:0000256" key="6">
    <source>
        <dbReference type="ARBA" id="ARBA00022832"/>
    </source>
</evidence>
<proteinExistence type="inferred from homology"/>
<evidence type="ECO:0000256" key="7">
    <source>
        <dbReference type="ARBA" id="ARBA00023004"/>
    </source>
</evidence>
<evidence type="ECO:0000256" key="10">
    <source>
        <dbReference type="ARBA" id="ARBA00023239"/>
    </source>
</evidence>
<dbReference type="InterPro" id="IPR036396">
    <property type="entry name" value="Cyt_P450_sf"/>
</dbReference>
<reference evidence="12 13" key="1">
    <citation type="submission" date="2021-03" db="EMBL/GenBank/DDBJ databases">
        <authorList>
            <person name="King G.J."/>
            <person name="Bancroft I."/>
            <person name="Baten A."/>
            <person name="Bloomfield J."/>
            <person name="Borpatragohain P."/>
            <person name="He Z."/>
            <person name="Irish N."/>
            <person name="Irwin J."/>
            <person name="Liu K."/>
            <person name="Mauleon R.P."/>
            <person name="Moore J."/>
            <person name="Morris R."/>
            <person name="Ostergaard L."/>
            <person name="Wang B."/>
            <person name="Wells R."/>
        </authorList>
    </citation>
    <scope>NUCLEOTIDE SEQUENCE [LARGE SCALE GENOMIC DNA]</scope>
    <source>
        <strain evidence="12">R-o-18</strain>
        <tissue evidence="12">Leaf</tissue>
    </source>
</reference>
<keyword evidence="3" id="KW-0349">Heme</keyword>
<dbReference type="InterPro" id="IPR002403">
    <property type="entry name" value="Cyt_P450_E_grp-IV"/>
</dbReference>
<dbReference type="PANTHER" id="PTHR24286:SF255">
    <property type="entry name" value="ALLENE OXIDE SYNTHASE, CHLOROPLASTIC"/>
    <property type="match status" value="1"/>
</dbReference>
<dbReference type="SUPFAM" id="SSF48264">
    <property type="entry name" value="Cytochrome P450"/>
    <property type="match status" value="1"/>
</dbReference>
<sequence length="572" mass="64199">MASASPHFPISLHARLHQTTTARSTPLKFSSTRVLTRPIKASTSETPPDLAVETRTGSGSKDLPIRTIPGSYGLPIIGPLKDRNDYFHKQKPEEFFKSRIRKYNSTVFRVNMPPGGFIADNPQVVALLDGKSFPVLFDVDKVEKKDLFTGTYMPSTELTGGYRILSYLDPSEPNHAKLKSLLFHLLKSSRNRIFPEFKATYSELFDSIEKELAANGKADFGGPGDAAAFNFLSRAMYGKDPADTKLGSDAPSLITKWVFFNLHPLLTLGLPSIIEDPLLHTFRLPSALVKSDYQRLYEFFLESSGEILVEAEKLGISREEAAHNLLFATCFNTWGGMKILFSNLVKRVGRAGTKLQIRLAEEIRSVIKSNGGELTMGGIEQMELTKSVVFECLRFEPPVPAQYARAKKDFVIESHDAAFRVKAGEMLYGYQPLATRDPKIFERAEEFVPERFLGEEGERLLQHVVWSNGPQTENPTVGNKQCAGKDFVVLVARLFLIEIFRRYDSFDIEVGSSPLGSSVTFTGIHMVGYKANESMMTVRNIAGRKQPSSRSISRQTYENLRKQRQRNLQTRF</sequence>
<dbReference type="Proteomes" id="UP000823674">
    <property type="component" value="Chromosome A02"/>
</dbReference>
<feature type="region of interest" description="Disordered" evidence="11">
    <location>
        <begin position="38"/>
        <end position="62"/>
    </location>
</feature>
<evidence type="ECO:0000313" key="13">
    <source>
        <dbReference type="Proteomes" id="UP000823674"/>
    </source>
</evidence>
<evidence type="ECO:0000256" key="8">
    <source>
        <dbReference type="ARBA" id="ARBA00023098"/>
    </source>
</evidence>
<comment type="similarity">
    <text evidence="1">Belongs to the cytochrome P450 family.</text>
</comment>
<keyword evidence="2" id="KW-0444">Lipid biosynthesis</keyword>
<keyword evidence="4" id="KW-0479">Metal-binding</keyword>
<accession>A0ABQ7NL86</accession>
<keyword evidence="13" id="KW-1185">Reference proteome</keyword>
<keyword evidence="9" id="KW-0275">Fatty acid biosynthesis</keyword>
<evidence type="ECO:0000256" key="11">
    <source>
        <dbReference type="SAM" id="MobiDB-lite"/>
    </source>
</evidence>
<evidence type="ECO:0000256" key="3">
    <source>
        <dbReference type="ARBA" id="ARBA00022617"/>
    </source>
</evidence>
<evidence type="ECO:0000313" key="12">
    <source>
        <dbReference type="EMBL" id="KAG5410931.1"/>
    </source>
</evidence>
<name>A0ABQ7NL86_BRACM</name>
<evidence type="ECO:0000256" key="5">
    <source>
        <dbReference type="ARBA" id="ARBA00022767"/>
    </source>
</evidence>
<dbReference type="PRINTS" id="PR00465">
    <property type="entry name" value="EP450IV"/>
</dbReference>
<keyword evidence="6" id="KW-0276">Fatty acid metabolism</keyword>
<evidence type="ECO:0000256" key="1">
    <source>
        <dbReference type="ARBA" id="ARBA00010617"/>
    </source>
</evidence>
<evidence type="ECO:0000256" key="2">
    <source>
        <dbReference type="ARBA" id="ARBA00022516"/>
    </source>
</evidence>
<dbReference type="Pfam" id="PF00067">
    <property type="entry name" value="p450"/>
    <property type="match status" value="1"/>
</dbReference>
<organism evidence="12 13">
    <name type="scientific">Brassica rapa subsp. trilocularis</name>
    <dbReference type="NCBI Taxonomy" id="1813537"/>
    <lineage>
        <taxon>Eukaryota</taxon>
        <taxon>Viridiplantae</taxon>
        <taxon>Streptophyta</taxon>
        <taxon>Embryophyta</taxon>
        <taxon>Tracheophyta</taxon>
        <taxon>Spermatophyta</taxon>
        <taxon>Magnoliopsida</taxon>
        <taxon>eudicotyledons</taxon>
        <taxon>Gunneridae</taxon>
        <taxon>Pentapetalae</taxon>
        <taxon>rosids</taxon>
        <taxon>malvids</taxon>
        <taxon>Brassicales</taxon>
        <taxon>Brassicaceae</taxon>
        <taxon>Brassiceae</taxon>
        <taxon>Brassica</taxon>
    </lineage>
</organism>